<dbReference type="OrthoDB" id="5983950at2759"/>
<reference evidence="1" key="1">
    <citation type="submission" date="2018-11" db="EMBL/GenBank/DDBJ databases">
        <authorList>
            <person name="Alioto T."/>
            <person name="Alioto T."/>
        </authorList>
    </citation>
    <scope>NUCLEOTIDE SEQUENCE</scope>
</reference>
<name>A0A8B6BIN9_MYTGA</name>
<dbReference type="Proteomes" id="UP000596742">
    <property type="component" value="Unassembled WGS sequence"/>
</dbReference>
<proteinExistence type="predicted"/>
<dbReference type="PANTHER" id="PTHR46704">
    <property type="entry name" value="CXC DOMAIN-CONTAINING PROTEIN-RELATED"/>
    <property type="match status" value="1"/>
</dbReference>
<organism evidence="1 2">
    <name type="scientific">Mytilus galloprovincialis</name>
    <name type="common">Mediterranean mussel</name>
    <dbReference type="NCBI Taxonomy" id="29158"/>
    <lineage>
        <taxon>Eukaryota</taxon>
        <taxon>Metazoa</taxon>
        <taxon>Spiralia</taxon>
        <taxon>Lophotrochozoa</taxon>
        <taxon>Mollusca</taxon>
        <taxon>Bivalvia</taxon>
        <taxon>Autobranchia</taxon>
        <taxon>Pteriomorphia</taxon>
        <taxon>Mytilida</taxon>
        <taxon>Mytiloidea</taxon>
        <taxon>Mytilidae</taxon>
        <taxon>Mytilinae</taxon>
        <taxon>Mytilus</taxon>
    </lineage>
</organism>
<comment type="caution">
    <text evidence="1">The sequence shown here is derived from an EMBL/GenBank/DDBJ whole genome shotgun (WGS) entry which is preliminary data.</text>
</comment>
<dbReference type="EMBL" id="UYJE01000195">
    <property type="protein sequence ID" value="VDH91070.1"/>
    <property type="molecule type" value="Genomic_DNA"/>
</dbReference>
<protein>
    <submittedName>
        <fullName evidence="1">Uncharacterized protein</fullName>
    </submittedName>
</protein>
<feature type="non-terminal residue" evidence="1">
    <location>
        <position position="1"/>
    </location>
</feature>
<dbReference type="PANTHER" id="PTHR46704:SF1">
    <property type="entry name" value="TELOMERE LENGTH REGULATION PROTEIN TEL2 HOMOLOG"/>
    <property type="match status" value="1"/>
</dbReference>
<evidence type="ECO:0000313" key="2">
    <source>
        <dbReference type="Proteomes" id="UP000596742"/>
    </source>
</evidence>
<keyword evidence="2" id="KW-1185">Reference proteome</keyword>
<evidence type="ECO:0000313" key="1">
    <source>
        <dbReference type="EMBL" id="VDH91070.1"/>
    </source>
</evidence>
<dbReference type="AlphaFoldDB" id="A0A8B6BIN9"/>
<gene>
    <name evidence="1" type="ORF">MGAL_10B071216</name>
</gene>
<sequence>AMNIIEDEPLKSPLKSVILRLGGFQLEMSFVGGISHLMEGSEITELLETVYAPNAVTHMTSRKAIARAVRAHFLLDTAFTL</sequence>
<accession>A0A8B6BIN9</accession>